<comment type="caution">
    <text evidence="3">The sequence shown here is derived from an EMBL/GenBank/DDBJ whole genome shotgun (WGS) entry which is preliminary data.</text>
</comment>
<dbReference type="Pfam" id="PF07007">
    <property type="entry name" value="LprI"/>
    <property type="match status" value="1"/>
</dbReference>
<gene>
    <name evidence="3" type="ORF">HNQ70_003833</name>
</gene>
<dbReference type="AlphaFoldDB" id="A0A7W8HL05"/>
<keyword evidence="4" id="KW-1185">Reference proteome</keyword>
<evidence type="ECO:0000313" key="4">
    <source>
        <dbReference type="Proteomes" id="UP000532440"/>
    </source>
</evidence>
<dbReference type="PANTHER" id="PTHR39176">
    <property type="entry name" value="PERIPLASMIC PROTEIN-RELATED"/>
    <property type="match status" value="1"/>
</dbReference>
<organism evidence="3 4">
    <name type="scientific">Quisquiliibacterium transsilvanicum</name>
    <dbReference type="NCBI Taxonomy" id="1549638"/>
    <lineage>
        <taxon>Bacteria</taxon>
        <taxon>Pseudomonadati</taxon>
        <taxon>Pseudomonadota</taxon>
        <taxon>Betaproteobacteria</taxon>
        <taxon>Burkholderiales</taxon>
        <taxon>Burkholderiaceae</taxon>
        <taxon>Quisquiliibacterium</taxon>
    </lineage>
</organism>
<protein>
    <submittedName>
        <fullName evidence="3">Uncharacterized protein YecT (DUF1311 family)</fullName>
    </submittedName>
</protein>
<sequence>MTKRIVISLALSALAMPAMADCRDPTTQTEMNRCAALALSKADDELNSTYSKLIRQLDKSQQAEVKSIQLLWIRFKDQSCKYEASGAEGGSLQPLLRDTCLTRLTEDRTRDLKDWVKTAGQ</sequence>
<dbReference type="Proteomes" id="UP000532440">
    <property type="component" value="Unassembled WGS sequence"/>
</dbReference>
<dbReference type="Gene3D" id="1.20.1270.180">
    <property type="match status" value="1"/>
</dbReference>
<dbReference type="PANTHER" id="PTHR39176:SF1">
    <property type="entry name" value="PERIPLASMIC PROTEIN"/>
    <property type="match status" value="1"/>
</dbReference>
<dbReference type="RefSeq" id="WP_183970658.1">
    <property type="nucleotide sequence ID" value="NZ_BAABEW010000013.1"/>
</dbReference>
<name>A0A7W8HL05_9BURK</name>
<evidence type="ECO:0000313" key="3">
    <source>
        <dbReference type="EMBL" id="MBB5273802.1"/>
    </source>
</evidence>
<feature type="domain" description="Lysozyme inhibitor LprI-like N-terminal" evidence="2">
    <location>
        <begin position="22"/>
        <end position="112"/>
    </location>
</feature>
<dbReference type="EMBL" id="JACHGB010000008">
    <property type="protein sequence ID" value="MBB5273802.1"/>
    <property type="molecule type" value="Genomic_DNA"/>
</dbReference>
<feature type="signal peptide" evidence="1">
    <location>
        <begin position="1"/>
        <end position="20"/>
    </location>
</feature>
<feature type="chain" id="PRO_5030568879" evidence="1">
    <location>
        <begin position="21"/>
        <end position="121"/>
    </location>
</feature>
<reference evidence="3 4" key="1">
    <citation type="submission" date="2020-08" db="EMBL/GenBank/DDBJ databases">
        <title>Genomic Encyclopedia of Type Strains, Phase IV (KMG-IV): sequencing the most valuable type-strain genomes for metagenomic binning, comparative biology and taxonomic classification.</title>
        <authorList>
            <person name="Goeker M."/>
        </authorList>
    </citation>
    <scope>NUCLEOTIDE SEQUENCE [LARGE SCALE GENOMIC DNA]</scope>
    <source>
        <strain evidence="3 4">DSM 29781</strain>
    </source>
</reference>
<proteinExistence type="predicted"/>
<evidence type="ECO:0000259" key="2">
    <source>
        <dbReference type="Pfam" id="PF07007"/>
    </source>
</evidence>
<keyword evidence="1" id="KW-0732">Signal</keyword>
<accession>A0A7W8HL05</accession>
<dbReference type="InterPro" id="IPR009739">
    <property type="entry name" value="LprI-like_N"/>
</dbReference>
<evidence type="ECO:0000256" key="1">
    <source>
        <dbReference type="SAM" id="SignalP"/>
    </source>
</evidence>